<dbReference type="GO" id="GO:0006508">
    <property type="term" value="P:proteolysis"/>
    <property type="evidence" value="ECO:0007669"/>
    <property type="project" value="UniProtKB-KW"/>
</dbReference>
<proteinExistence type="inferred from homology"/>
<comment type="similarity">
    <text evidence="1">Belongs to the peptidase C48 family.</text>
</comment>
<dbReference type="GO" id="GO:0016926">
    <property type="term" value="P:protein desumoylation"/>
    <property type="evidence" value="ECO:0007669"/>
    <property type="project" value="UniProtKB-ARBA"/>
</dbReference>
<keyword evidence="3" id="KW-0378">Hydrolase</keyword>
<keyword evidence="2 8" id="KW-0645">Protease</keyword>
<gene>
    <name evidence="8" type="primary">LOC103715955</name>
</gene>
<keyword evidence="4" id="KW-0788">Thiol protease</keyword>
<reference evidence="7" key="1">
    <citation type="journal article" date="2019" name="Nat. Commun.">
        <title>Genome-wide association mapping of date palm fruit traits.</title>
        <authorList>
            <person name="Hazzouri K.M."/>
            <person name="Gros-Balthazard M."/>
            <person name="Flowers J.M."/>
            <person name="Copetti D."/>
            <person name="Lemansour A."/>
            <person name="Lebrun M."/>
            <person name="Masmoudi K."/>
            <person name="Ferrand S."/>
            <person name="Dhar M.I."/>
            <person name="Fresquez Z.A."/>
            <person name="Rosas U."/>
            <person name="Zhang J."/>
            <person name="Talag J."/>
            <person name="Lee S."/>
            <person name="Kudrna D."/>
            <person name="Powell R.F."/>
            <person name="Leitch I.J."/>
            <person name="Krueger R.R."/>
            <person name="Wing R.A."/>
            <person name="Amiri K.M.A."/>
            <person name="Purugganan M.D."/>
        </authorList>
    </citation>
    <scope>NUCLEOTIDE SEQUENCE [LARGE SCALE GENOMIC DNA]</scope>
    <source>
        <strain evidence="7">cv. Khalas</strain>
    </source>
</reference>
<evidence type="ECO:0000313" key="7">
    <source>
        <dbReference type="Proteomes" id="UP000228380"/>
    </source>
</evidence>
<feature type="region of interest" description="Disordered" evidence="5">
    <location>
        <begin position="170"/>
        <end position="195"/>
    </location>
</feature>
<evidence type="ECO:0000256" key="3">
    <source>
        <dbReference type="ARBA" id="ARBA00022801"/>
    </source>
</evidence>
<feature type="compositionally biased region" description="Basic and acidic residues" evidence="5">
    <location>
        <begin position="170"/>
        <end position="182"/>
    </location>
</feature>
<dbReference type="Pfam" id="PF02902">
    <property type="entry name" value="Peptidase_C48"/>
    <property type="match status" value="1"/>
</dbReference>
<feature type="region of interest" description="Disordered" evidence="5">
    <location>
        <begin position="556"/>
        <end position="575"/>
    </location>
</feature>
<dbReference type="PROSITE" id="PS50600">
    <property type="entry name" value="ULP_PROTEASE"/>
    <property type="match status" value="1"/>
</dbReference>
<evidence type="ECO:0000259" key="6">
    <source>
        <dbReference type="PROSITE" id="PS50600"/>
    </source>
</evidence>
<feature type="compositionally biased region" description="Low complexity" evidence="5">
    <location>
        <begin position="563"/>
        <end position="575"/>
    </location>
</feature>
<dbReference type="PANTHER" id="PTHR46915">
    <property type="entry name" value="UBIQUITIN-LIKE PROTEASE 4-RELATED"/>
    <property type="match status" value="1"/>
</dbReference>
<reference evidence="8" key="2">
    <citation type="submission" date="2025-08" db="UniProtKB">
        <authorList>
            <consortium name="RefSeq"/>
        </authorList>
    </citation>
    <scope>IDENTIFICATION</scope>
    <source>
        <tissue evidence="8">Young leaves</tissue>
    </source>
</reference>
<keyword evidence="7" id="KW-1185">Reference proteome</keyword>
<organism evidence="7 8">
    <name type="scientific">Phoenix dactylifera</name>
    <name type="common">Date palm</name>
    <dbReference type="NCBI Taxonomy" id="42345"/>
    <lineage>
        <taxon>Eukaryota</taxon>
        <taxon>Viridiplantae</taxon>
        <taxon>Streptophyta</taxon>
        <taxon>Embryophyta</taxon>
        <taxon>Tracheophyta</taxon>
        <taxon>Spermatophyta</taxon>
        <taxon>Magnoliopsida</taxon>
        <taxon>Liliopsida</taxon>
        <taxon>Arecaceae</taxon>
        <taxon>Coryphoideae</taxon>
        <taxon>Phoeniceae</taxon>
        <taxon>Phoenix</taxon>
    </lineage>
</organism>
<dbReference type="InterPro" id="IPR003653">
    <property type="entry name" value="Peptidase_C48_C"/>
</dbReference>
<dbReference type="Proteomes" id="UP000228380">
    <property type="component" value="Chromosome 4"/>
</dbReference>
<dbReference type="InterPro" id="IPR038765">
    <property type="entry name" value="Papain-like_cys_pep_sf"/>
</dbReference>
<evidence type="ECO:0000256" key="1">
    <source>
        <dbReference type="ARBA" id="ARBA00005234"/>
    </source>
</evidence>
<evidence type="ECO:0000256" key="5">
    <source>
        <dbReference type="SAM" id="MobiDB-lite"/>
    </source>
</evidence>
<feature type="domain" description="Ubiquitin-like protease family profile" evidence="6">
    <location>
        <begin position="299"/>
        <end position="511"/>
    </location>
</feature>
<dbReference type="KEGG" id="pda:103715955"/>
<dbReference type="AlphaFoldDB" id="A0A8B9AC90"/>
<name>A0A8B9AC90_PHODC</name>
<evidence type="ECO:0000313" key="8">
    <source>
        <dbReference type="RefSeq" id="XP_038981558.1"/>
    </source>
</evidence>
<sequence>MAKKPLNLDWDELLSGRDEPPPPEVVVVADAADGGVGAETVQGDARMLAEISDPVLEEKINRAVKNLASPMLDRLPDRGEKLRSMLRKFHDKRDQRTLAKIKKDNGICEKARQCNIKETSDLFSEFSLDTAPCKPDSQSSFAFTFTKKLEGKADAAFSKELSFISQEKHKSLKKSGEQRHEGFQPPRMSSQRAKRSFTDIPSLCFYSEVKKRIPSGDQKDRVSNLSLHEGRTLPRHFSKRKRISELQDSLDLEFKKQIEDVVLLDDEDIEPVQSTQGDTHNEWKETKIYYPSREDPECVELTYSDIKCLNPESYLSSPIMNFYVQYLQRSLSYLGRPSSDYYIFNTYFYKKLEEAVSSKVCLSRAHGNDDDSVQFILAKGDHISCFLKLRRWWKGVDIFQKAYIFLPVHGDLHWSLVIICIPSKEDESGPIILHLDSLGIHPSGQIFDTIGSYLKEEWNYVNQNAPPPDHAFSDRIWRHLPCRIQKERVKVPQQKNEYDCGLFVLYFMERFIREAPERLRKEDLDRFDRKWFKPEEASGLRKRVQKLLLEEFESARLEDGKESSTSSASSESDSN</sequence>
<dbReference type="Gene3D" id="3.30.310.130">
    <property type="entry name" value="Ubiquitin-related"/>
    <property type="match status" value="1"/>
</dbReference>
<dbReference type="RefSeq" id="XP_038981558.1">
    <property type="nucleotide sequence ID" value="XM_039125630.1"/>
</dbReference>
<dbReference type="OrthoDB" id="442460at2759"/>
<evidence type="ECO:0000256" key="2">
    <source>
        <dbReference type="ARBA" id="ARBA00022670"/>
    </source>
</evidence>
<dbReference type="SUPFAM" id="SSF54001">
    <property type="entry name" value="Cysteine proteinases"/>
    <property type="match status" value="1"/>
</dbReference>
<evidence type="ECO:0000256" key="4">
    <source>
        <dbReference type="ARBA" id="ARBA00022807"/>
    </source>
</evidence>
<protein>
    <submittedName>
        <fullName evidence="8">Ubiquitin-like-specific protease 1D isoform X1</fullName>
    </submittedName>
</protein>
<accession>A0A8B9AC90</accession>
<dbReference type="PANTHER" id="PTHR46915:SF2">
    <property type="entry name" value="UBIQUITIN-LIKE PROTEASE 4"/>
    <property type="match status" value="1"/>
</dbReference>
<feature type="region of interest" description="Disordered" evidence="5">
    <location>
        <begin position="1"/>
        <end position="22"/>
    </location>
</feature>
<dbReference type="GeneID" id="103715955"/>
<dbReference type="Gene3D" id="1.10.418.20">
    <property type="match status" value="1"/>
</dbReference>
<dbReference type="GO" id="GO:0008234">
    <property type="term" value="F:cysteine-type peptidase activity"/>
    <property type="evidence" value="ECO:0007669"/>
    <property type="project" value="UniProtKB-KW"/>
</dbReference>